<reference evidence="6" key="2">
    <citation type="submission" date="2023-01" db="EMBL/GenBank/DDBJ databases">
        <authorList>
            <person name="Sun Q."/>
            <person name="Evtushenko L."/>
        </authorList>
    </citation>
    <scope>NUCLEOTIDE SEQUENCE</scope>
    <source>
        <strain evidence="6">VKM Ac-2007</strain>
    </source>
</reference>
<dbReference type="Pfam" id="PF01965">
    <property type="entry name" value="DJ-1_PfpI"/>
    <property type="match status" value="1"/>
</dbReference>
<organism evidence="6 7">
    <name type="scientific">Streptosporangium carneum</name>
    <dbReference type="NCBI Taxonomy" id="47481"/>
    <lineage>
        <taxon>Bacteria</taxon>
        <taxon>Bacillati</taxon>
        <taxon>Actinomycetota</taxon>
        <taxon>Actinomycetes</taxon>
        <taxon>Streptosporangiales</taxon>
        <taxon>Streptosporangiaceae</taxon>
        <taxon>Streptosporangium</taxon>
    </lineage>
</organism>
<dbReference type="InterPro" id="IPR018060">
    <property type="entry name" value="HTH_AraC"/>
</dbReference>
<dbReference type="PROSITE" id="PS01124">
    <property type="entry name" value="HTH_ARAC_FAMILY_2"/>
    <property type="match status" value="1"/>
</dbReference>
<dbReference type="Gene3D" id="3.40.50.880">
    <property type="match status" value="1"/>
</dbReference>
<dbReference type="Proteomes" id="UP001143474">
    <property type="component" value="Unassembled WGS sequence"/>
</dbReference>
<sequence>MFADRTALGLPAFDFAVCAEEPGPMRTDLGLSLHVEFGLDHLAKADLIILMPYGEESPPPFSPAVVTALRSAHRHGAIIAGFCTGSFLLAATGLLDGRRATTHWCLAKDLAAAYPEVTVVADALYIDEGSVITGAGAASSVDMCLYLLRREYGASVANAVAREMVVAPHRDGGQAQYIARPVPADDDERFTSAIDWARSNLDEPMSVNDLATHALMSPRTFTRRFRDTMGTTPHSWLLSQRLNHAEELLETTGLQIEEIAHRVGYNSVAVFREQFVKRRGLSPRAYRQRFGHHDDMAARAPREQKSAGRVQEKPGRLHDRRGPVCRGG</sequence>
<evidence type="ECO:0000256" key="1">
    <source>
        <dbReference type="ARBA" id="ARBA00023015"/>
    </source>
</evidence>
<evidence type="ECO:0000313" key="7">
    <source>
        <dbReference type="Proteomes" id="UP001143474"/>
    </source>
</evidence>
<dbReference type="Gene3D" id="1.10.10.60">
    <property type="entry name" value="Homeodomain-like"/>
    <property type="match status" value="1"/>
</dbReference>
<dbReference type="PROSITE" id="PS00041">
    <property type="entry name" value="HTH_ARAC_FAMILY_1"/>
    <property type="match status" value="1"/>
</dbReference>
<reference evidence="6" key="1">
    <citation type="journal article" date="2014" name="Int. J. Syst. Evol. Microbiol.">
        <title>Complete genome sequence of Corynebacterium casei LMG S-19264T (=DSM 44701T), isolated from a smear-ripened cheese.</title>
        <authorList>
            <consortium name="US DOE Joint Genome Institute (JGI-PGF)"/>
            <person name="Walter F."/>
            <person name="Albersmeier A."/>
            <person name="Kalinowski J."/>
            <person name="Ruckert C."/>
        </authorList>
    </citation>
    <scope>NUCLEOTIDE SEQUENCE</scope>
    <source>
        <strain evidence="6">VKM Ac-2007</strain>
    </source>
</reference>
<proteinExistence type="predicted"/>
<feature type="region of interest" description="Disordered" evidence="4">
    <location>
        <begin position="289"/>
        <end position="328"/>
    </location>
</feature>
<evidence type="ECO:0000259" key="5">
    <source>
        <dbReference type="PROSITE" id="PS01124"/>
    </source>
</evidence>
<dbReference type="CDD" id="cd03137">
    <property type="entry name" value="GATase1_AraC_1"/>
    <property type="match status" value="1"/>
</dbReference>
<evidence type="ECO:0000256" key="4">
    <source>
        <dbReference type="SAM" id="MobiDB-lite"/>
    </source>
</evidence>
<dbReference type="EMBL" id="BSEV01000008">
    <property type="protein sequence ID" value="GLK10567.1"/>
    <property type="molecule type" value="Genomic_DNA"/>
</dbReference>
<dbReference type="GO" id="GO:0043565">
    <property type="term" value="F:sequence-specific DNA binding"/>
    <property type="evidence" value="ECO:0007669"/>
    <property type="project" value="InterPro"/>
</dbReference>
<evidence type="ECO:0000313" key="6">
    <source>
        <dbReference type="EMBL" id="GLK10567.1"/>
    </source>
</evidence>
<protein>
    <submittedName>
        <fullName evidence="6">AraC family transcriptional regulator</fullName>
    </submittedName>
</protein>
<evidence type="ECO:0000256" key="3">
    <source>
        <dbReference type="ARBA" id="ARBA00023163"/>
    </source>
</evidence>
<name>A0A9W6I2P0_9ACTN</name>
<evidence type="ECO:0000256" key="2">
    <source>
        <dbReference type="ARBA" id="ARBA00023125"/>
    </source>
</evidence>
<keyword evidence="1" id="KW-0805">Transcription regulation</keyword>
<dbReference type="AlphaFoldDB" id="A0A9W6I2P0"/>
<accession>A0A9W6I2P0</accession>
<feature type="compositionally biased region" description="Basic and acidic residues" evidence="4">
    <location>
        <begin position="291"/>
        <end position="322"/>
    </location>
</feature>
<dbReference type="SUPFAM" id="SSF46689">
    <property type="entry name" value="Homeodomain-like"/>
    <property type="match status" value="2"/>
</dbReference>
<dbReference type="InterPro" id="IPR002818">
    <property type="entry name" value="DJ-1/PfpI"/>
</dbReference>
<comment type="caution">
    <text evidence="6">The sequence shown here is derived from an EMBL/GenBank/DDBJ whole genome shotgun (WGS) entry which is preliminary data.</text>
</comment>
<dbReference type="InterPro" id="IPR018062">
    <property type="entry name" value="HTH_AraC-typ_CS"/>
</dbReference>
<dbReference type="PANTHER" id="PTHR43130:SF3">
    <property type="entry name" value="HTH-TYPE TRANSCRIPTIONAL REGULATOR RV1931C"/>
    <property type="match status" value="1"/>
</dbReference>
<dbReference type="GO" id="GO:0003700">
    <property type="term" value="F:DNA-binding transcription factor activity"/>
    <property type="evidence" value="ECO:0007669"/>
    <property type="project" value="InterPro"/>
</dbReference>
<dbReference type="InterPro" id="IPR052158">
    <property type="entry name" value="INH-QAR"/>
</dbReference>
<dbReference type="SUPFAM" id="SSF52317">
    <property type="entry name" value="Class I glutamine amidotransferase-like"/>
    <property type="match status" value="1"/>
</dbReference>
<dbReference type="Pfam" id="PF12833">
    <property type="entry name" value="HTH_18"/>
    <property type="match status" value="1"/>
</dbReference>
<feature type="domain" description="HTH araC/xylS-type" evidence="5">
    <location>
        <begin position="191"/>
        <end position="289"/>
    </location>
</feature>
<dbReference type="PANTHER" id="PTHR43130">
    <property type="entry name" value="ARAC-FAMILY TRANSCRIPTIONAL REGULATOR"/>
    <property type="match status" value="1"/>
</dbReference>
<dbReference type="InterPro" id="IPR029062">
    <property type="entry name" value="Class_I_gatase-like"/>
</dbReference>
<gene>
    <name evidence="6" type="ORF">GCM10017600_39730</name>
</gene>
<dbReference type="SMART" id="SM00342">
    <property type="entry name" value="HTH_ARAC"/>
    <property type="match status" value="1"/>
</dbReference>
<dbReference type="InterPro" id="IPR009057">
    <property type="entry name" value="Homeodomain-like_sf"/>
</dbReference>
<keyword evidence="2" id="KW-0238">DNA-binding</keyword>
<keyword evidence="7" id="KW-1185">Reference proteome</keyword>
<keyword evidence="3" id="KW-0804">Transcription</keyword>